<accession>A0AAU7PFB1</accession>
<protein>
    <submittedName>
        <fullName evidence="1">Uncharacterized protein</fullName>
    </submittedName>
</protein>
<gene>
    <name evidence="1" type="ORF">PECPMFCF_00037</name>
</gene>
<dbReference type="EMBL" id="PP858851">
    <property type="protein sequence ID" value="XBS47506.1"/>
    <property type="molecule type" value="Genomic_DNA"/>
</dbReference>
<name>A0AAU7PFB1_9CAUD</name>
<organism evidence="1">
    <name type="scientific">Bacillus phage PHBA67-J</name>
    <dbReference type="NCBI Taxonomy" id="3158977"/>
    <lineage>
        <taxon>Viruses</taxon>
        <taxon>Duplodnaviria</taxon>
        <taxon>Heunggongvirae</taxon>
        <taxon>Uroviricota</taxon>
        <taxon>Caudoviricetes</taxon>
    </lineage>
</organism>
<sequence length="103" mass="12003">MLARYHRNWVKNLKEARQFIIRRGISNRSRGNIGITHYEMIGMLYSVHYQKPFWNAKGGFSNAITWGEHAGIFTDTRGNEVATRGEIFVMLHNCAKKFTQDKL</sequence>
<reference evidence="1" key="1">
    <citation type="submission" date="2024-05" db="EMBL/GenBank/DDBJ databases">
        <authorList>
            <person name="Guo B."/>
        </authorList>
    </citation>
    <scope>NUCLEOTIDE SEQUENCE</scope>
</reference>
<proteinExistence type="predicted"/>
<evidence type="ECO:0000313" key="1">
    <source>
        <dbReference type="EMBL" id="XBS47506.1"/>
    </source>
</evidence>